<dbReference type="PANTHER" id="PTHR10332:SF88">
    <property type="entry name" value="EQUILIBRATIVE NUCLEOSIDE TRANSPORTER 1, ISOFORM A"/>
    <property type="match status" value="1"/>
</dbReference>
<dbReference type="Gene3D" id="3.90.1720.60">
    <property type="match status" value="1"/>
</dbReference>
<feature type="transmembrane region" description="Helical" evidence="8">
    <location>
        <begin position="332"/>
        <end position="352"/>
    </location>
</feature>
<feature type="compositionally biased region" description="Polar residues" evidence="7">
    <location>
        <begin position="707"/>
        <end position="726"/>
    </location>
</feature>
<dbReference type="GO" id="GO:0034257">
    <property type="term" value="F:nicotinamide riboside transmembrane transporter activity"/>
    <property type="evidence" value="ECO:0007669"/>
    <property type="project" value="TreeGrafter"/>
</dbReference>
<proteinExistence type="inferred from homology"/>
<feature type="transmembrane region" description="Helical" evidence="8">
    <location>
        <begin position="79"/>
        <end position="100"/>
    </location>
</feature>
<evidence type="ECO:0000259" key="9">
    <source>
        <dbReference type="Pfam" id="PF25459"/>
    </source>
</evidence>
<feature type="domain" description="BBC1/AIM3 cysteine proteinase-fold" evidence="9">
    <location>
        <begin position="1296"/>
        <end position="1461"/>
    </location>
</feature>
<feature type="compositionally biased region" description="Polar residues" evidence="7">
    <location>
        <begin position="851"/>
        <end position="875"/>
    </location>
</feature>
<evidence type="ECO:0000256" key="7">
    <source>
        <dbReference type="SAM" id="MobiDB-lite"/>
    </source>
</evidence>
<evidence type="ECO:0000256" key="6">
    <source>
        <dbReference type="ARBA" id="ARBA00023136"/>
    </source>
</evidence>
<feature type="compositionally biased region" description="Low complexity" evidence="7">
    <location>
        <begin position="1133"/>
        <end position="1144"/>
    </location>
</feature>
<dbReference type="InterPro" id="IPR002259">
    <property type="entry name" value="Eqnu_transpt"/>
</dbReference>
<dbReference type="Pfam" id="PF01733">
    <property type="entry name" value="Nucleoside_tran"/>
    <property type="match status" value="1"/>
</dbReference>
<organism evidence="10 11">
    <name type="scientific">Candida metapsilosis</name>
    <dbReference type="NCBI Taxonomy" id="273372"/>
    <lineage>
        <taxon>Eukaryota</taxon>
        <taxon>Fungi</taxon>
        <taxon>Dikarya</taxon>
        <taxon>Ascomycota</taxon>
        <taxon>Saccharomycotina</taxon>
        <taxon>Pichiomycetes</taxon>
        <taxon>Debaryomycetaceae</taxon>
        <taxon>Candida/Lodderomyces clade</taxon>
        <taxon>Candida</taxon>
    </lineage>
</organism>
<feature type="compositionally biased region" description="Low complexity" evidence="7">
    <location>
        <begin position="477"/>
        <end position="489"/>
    </location>
</feature>
<dbReference type="RefSeq" id="XP_067547902.1">
    <property type="nucleotide sequence ID" value="XM_067692477.1"/>
</dbReference>
<name>A0A8H7ZH82_9ASCO</name>
<feature type="compositionally biased region" description="Low complexity" evidence="7">
    <location>
        <begin position="727"/>
        <end position="752"/>
    </location>
</feature>
<feature type="region of interest" description="Disordered" evidence="7">
    <location>
        <begin position="465"/>
        <end position="1209"/>
    </location>
</feature>
<dbReference type="InterPro" id="IPR057402">
    <property type="entry name" value="AIM3_BBC1_C"/>
</dbReference>
<evidence type="ECO:0000313" key="11">
    <source>
        <dbReference type="Proteomes" id="UP000669133"/>
    </source>
</evidence>
<feature type="compositionally biased region" description="Low complexity" evidence="7">
    <location>
        <begin position="954"/>
        <end position="969"/>
    </location>
</feature>
<feature type="compositionally biased region" description="Polar residues" evidence="7">
    <location>
        <begin position="1084"/>
        <end position="1102"/>
    </location>
</feature>
<keyword evidence="5 8" id="KW-1133">Transmembrane helix</keyword>
<dbReference type="Proteomes" id="UP000669133">
    <property type="component" value="Unassembled WGS sequence"/>
</dbReference>
<evidence type="ECO:0000313" key="10">
    <source>
        <dbReference type="EMBL" id="KAG5418786.1"/>
    </source>
</evidence>
<comment type="caution">
    <text evidence="10">The sequence shown here is derived from an EMBL/GenBank/DDBJ whole genome shotgun (WGS) entry which is preliminary data.</text>
</comment>
<comment type="similarity">
    <text evidence="2">Belongs to the SLC29A/ENT transporter (TC 2.A.57) family.</text>
</comment>
<feature type="transmembrane region" description="Helical" evidence="8">
    <location>
        <begin position="294"/>
        <end position="312"/>
    </location>
</feature>
<feature type="compositionally biased region" description="Pro residues" evidence="7">
    <location>
        <begin position="885"/>
        <end position="895"/>
    </location>
</feature>
<dbReference type="PANTHER" id="PTHR10332">
    <property type="entry name" value="EQUILIBRATIVE NUCLEOSIDE TRANSPORTER"/>
    <property type="match status" value="1"/>
</dbReference>
<dbReference type="GeneID" id="93652133"/>
<feature type="compositionally biased region" description="Polar residues" evidence="7">
    <location>
        <begin position="833"/>
        <end position="842"/>
    </location>
</feature>
<evidence type="ECO:0000256" key="3">
    <source>
        <dbReference type="ARBA" id="ARBA00022448"/>
    </source>
</evidence>
<accession>A0A8H7ZH82</accession>
<keyword evidence="6 8" id="KW-0472">Membrane</keyword>
<keyword evidence="3" id="KW-0813">Transport</keyword>
<sequence>MNHRRSSSNEELRTPTEHTEHHEPIILKIDGVLTLKLSQLKYFTFVVIGIALLWPWNCFLSASAYYGLRFIESPSLSKVYSSTMMSVSTITSTLYNYYLSQKQTGADYKKRVHLGFNLTIVIFAFMAVTCVVQLFLDMNDTFFFVLIMIMVFTSAAATCLAQNGTMAIVNVMGEIYANAVMVGQAVAGVLPSCALIISILLVGEKSSKSEKVDKNFGVFVYYITASLICVISIGLLYWIEHHKPNPAYQKVNPLMEMGEETALQGDEEDFEIPEDVPTQKTFIPFSHLWAKLKLVVMTIFFTFGITLVFPVFASVVESTHTNSKHKLFSKQIYIPFVYLMWNLGDLMGRLMCGYPRLHMLITNPRTMFIYSLARLAFIPLFMTCNIHPGISSPVINSDFWYILLQTLFGISNGQLCTSAFMIVGKLCDSDDEKEAAGGFTTVFLSVGRGSKALGKAGYKTYKKNEAKRKGTEYVEPTSDGKSSSLSKTSTNEETDQPRYVSKPLPSKELLQSYQPPPRRNVGAYSPGEGKYTAPQKTSSTTQTQPYQQQQPVQQPQPYQQPQQVQQPQPYQQQQPAQQPQPYQQPQQVQQQQPQAQYQQPQQVQYQPQPNQQQQYQPPQQPQTQQYQQPLQYQQPSQNQQQYQQSQYQQPQSYQEPQQFQDPSQQAAPAPPQYSQPTQPVQQGNQPPPPPRPVQPSTLPQTQSSSVNLNQAQPTPFAQANNQTGWNQQQPQESEVQPQVAQPQYGQPQSQLQSEAPPPAYGQHNEVQQNAQTYPQYAQQGQAPLTQPWQGQQAPPALPNRSAAVPAVQPQPQPQPQPQVAVSGQVPAPPSLPARNSTVATPPTAQPVVGAYSQTQQPVTTYPSVTPVASNEANQTEIEKPKRPLPDPTSFPPPPTRKVQTPDATGASRKSAAHSKRNSGHQFGQSSEYVNEPPAAAPIDTGADDNTLQPPALPSRTSANSVVSNNSTQSKFDLNAFPPPPQPHRPKVEMKHHSYRSSSRSDDGSFQEEDAAEDAPPMHVRPSQRTPSMSSYADSVEEAPPMPRRPLQSTSSASSVTNSISDTKEAIQKKKPPPKPVKKPKALSSEHSSTSADPNSQGVQSELENMFRKMNVNKSSSEVGVEKSDTSAAKLKAVKQSSPSVVKPKPAVKPKPQIKPKPVIASSVPSVAHTAPVMEQSAARVSSPTPPPAPKPRNYKRAAAPTPVVESQGPPNLDLELETQWFANTKGLVLPKSLSGLNYQTNYSYSTSGGSQTWNRVITLRLKDMSIVSYKFVWNASDVASVAATIDRFVPSPLLTVPSKQELIANHEKFGEYVASWSEHHKGQQVGSGECWDLAKFALEKGCGKHAFVSEYYTHGYPILQIKNTGAGVEFMNGLQQLDEIRRGDILQFKSCTFFHPSTGVTQTVGAPYHTSVVVENDGLKLKVVEQNVNNIRRVMDGEYVLKDLTAGEVYVYRPMPTEWAGSL</sequence>
<feature type="compositionally biased region" description="Low complexity" evidence="7">
    <location>
        <begin position="542"/>
        <end position="667"/>
    </location>
</feature>
<dbReference type="EMBL" id="JAEOAQ010000004">
    <property type="protein sequence ID" value="KAG5418786.1"/>
    <property type="molecule type" value="Genomic_DNA"/>
</dbReference>
<feature type="transmembrane region" description="Helical" evidence="8">
    <location>
        <begin position="175"/>
        <end position="199"/>
    </location>
</feature>
<feature type="compositionally biased region" description="Polar residues" evidence="7">
    <location>
        <begin position="919"/>
        <end position="928"/>
    </location>
</feature>
<feature type="transmembrane region" description="Helical" evidence="8">
    <location>
        <begin position="142"/>
        <end position="163"/>
    </location>
</feature>
<feature type="compositionally biased region" description="Low complexity" evidence="7">
    <location>
        <begin position="674"/>
        <end position="684"/>
    </location>
</feature>
<feature type="compositionally biased region" description="Polar residues" evidence="7">
    <location>
        <begin position="1022"/>
        <end position="1032"/>
    </location>
</feature>
<feature type="compositionally biased region" description="Polar residues" evidence="7">
    <location>
        <begin position="764"/>
        <end position="792"/>
    </location>
</feature>
<evidence type="ECO:0000256" key="4">
    <source>
        <dbReference type="ARBA" id="ARBA00022692"/>
    </source>
</evidence>
<feature type="transmembrane region" description="Helical" evidence="8">
    <location>
        <begin position="219"/>
        <end position="239"/>
    </location>
</feature>
<dbReference type="GO" id="GO:0015205">
    <property type="term" value="F:nucleobase transmembrane transporter activity"/>
    <property type="evidence" value="ECO:0007669"/>
    <property type="project" value="TreeGrafter"/>
</dbReference>
<reference evidence="10 11" key="1">
    <citation type="submission" date="2020-12" db="EMBL/GenBank/DDBJ databases">
        <title>Effect of drift, selection, and recombination on the evolution of hybrid genomes in Candida yeast pathogens.</title>
        <authorList>
            <person name="Mixao V."/>
            <person name="Ksiezopolska E."/>
            <person name="Saus E."/>
            <person name="Boekhout T."/>
            <person name="Gacser A."/>
            <person name="Gabaldon T."/>
        </authorList>
    </citation>
    <scope>NUCLEOTIDE SEQUENCE [LARGE SCALE GENOMIC DNA]</scope>
    <source>
        <strain evidence="10 11">BP57</strain>
    </source>
</reference>
<dbReference type="GO" id="GO:0000329">
    <property type="term" value="C:fungal-type vacuole membrane"/>
    <property type="evidence" value="ECO:0007669"/>
    <property type="project" value="TreeGrafter"/>
</dbReference>
<keyword evidence="4 8" id="KW-0812">Transmembrane</keyword>
<feature type="compositionally biased region" description="Low complexity" evidence="7">
    <location>
        <begin position="1048"/>
        <end position="1060"/>
    </location>
</feature>
<feature type="compositionally biased region" description="Basic residues" evidence="7">
    <location>
        <begin position="1068"/>
        <end position="1080"/>
    </location>
</feature>
<evidence type="ECO:0000256" key="2">
    <source>
        <dbReference type="ARBA" id="ARBA00007965"/>
    </source>
</evidence>
<feature type="transmembrane region" description="Helical" evidence="8">
    <location>
        <begin position="42"/>
        <end position="67"/>
    </location>
</feature>
<dbReference type="GO" id="GO:0005886">
    <property type="term" value="C:plasma membrane"/>
    <property type="evidence" value="ECO:0007669"/>
    <property type="project" value="TreeGrafter"/>
</dbReference>
<keyword evidence="11" id="KW-1185">Reference proteome</keyword>
<evidence type="ECO:0000256" key="5">
    <source>
        <dbReference type="ARBA" id="ARBA00022989"/>
    </source>
</evidence>
<comment type="subcellular location">
    <subcellularLocation>
        <location evidence="1">Membrane</location>
        <topology evidence="1">Multi-pass membrane protein</topology>
    </subcellularLocation>
</comment>
<protein>
    <recommendedName>
        <fullName evidence="9">BBC1/AIM3 cysteine proteinase-fold domain-containing protein</fullName>
    </recommendedName>
</protein>
<dbReference type="Pfam" id="PF25459">
    <property type="entry name" value="AIM3_BBC1_C"/>
    <property type="match status" value="1"/>
</dbReference>
<dbReference type="PRINTS" id="PR01130">
    <property type="entry name" value="DERENTRNSPRT"/>
</dbReference>
<evidence type="ECO:0000256" key="8">
    <source>
        <dbReference type="SAM" id="Phobius"/>
    </source>
</evidence>
<feature type="transmembrane region" description="Helical" evidence="8">
    <location>
        <begin position="112"/>
        <end position="136"/>
    </location>
</feature>
<evidence type="ECO:0000256" key="1">
    <source>
        <dbReference type="ARBA" id="ARBA00004141"/>
    </source>
</evidence>
<feature type="compositionally biased region" description="Low complexity" evidence="7">
    <location>
        <begin position="694"/>
        <end position="706"/>
    </location>
</feature>
<gene>
    <name evidence="10" type="ORF">I9W82_003504</name>
</gene>
<dbReference type="OrthoDB" id="46396at2759"/>